<gene>
    <name evidence="2" type="ORF">SCAR479_03803</name>
</gene>
<dbReference type="Pfam" id="PF12511">
    <property type="entry name" value="DUF3716"/>
    <property type="match status" value="1"/>
</dbReference>
<feature type="compositionally biased region" description="Basic residues" evidence="1">
    <location>
        <begin position="366"/>
        <end position="376"/>
    </location>
</feature>
<feature type="region of interest" description="Disordered" evidence="1">
    <location>
        <begin position="353"/>
        <end position="386"/>
    </location>
</feature>
<proteinExistence type="predicted"/>
<accession>A0ABR2Y098</accession>
<sequence>MEGKIPVEQIVQACVEQIRAILNTFNEEQAAIMNNSVATNHPQDHRGELSEDTATPMATPMSTSHQSEHRGSNVAESSSMEITTQPNHGGDEAAEGPLTAMEAETIPPHLEMVINNCPYDPKQQDINISGKTAFEYLKEVGGLPRMVWCYLHIPGEEKGIRAKYPKLLEAPAKRQLQWTKDGLERFSIEKMKFNVIGLLLYVSGDEVKDKTCVVNRIKATKNVEEDDQVNDPKPQNDDDPTPQNDKTEPKKNNNNNKKRKAKGNQEAAEESEEEPEEEPKKESRKCEVMWKGCVIGSTDAILEETSKFRVFIPVVTQSSNRVILIRNYTEGACANCYYNGNQTRCSLAGGYRATKADGGDNGGDKKRAKTARRTRANGKQAAKSTD</sequence>
<evidence type="ECO:0000256" key="1">
    <source>
        <dbReference type="SAM" id="MobiDB-lite"/>
    </source>
</evidence>
<evidence type="ECO:0000313" key="3">
    <source>
        <dbReference type="Proteomes" id="UP001465668"/>
    </source>
</evidence>
<name>A0ABR2Y098_9PEZI</name>
<feature type="region of interest" description="Disordered" evidence="1">
    <location>
        <begin position="39"/>
        <end position="95"/>
    </location>
</feature>
<comment type="caution">
    <text evidence="2">The sequence shown here is derived from an EMBL/GenBank/DDBJ whole genome shotgun (WGS) entry which is preliminary data.</text>
</comment>
<dbReference type="InterPro" id="IPR022190">
    <property type="entry name" value="DUF3716"/>
</dbReference>
<organism evidence="2 3">
    <name type="scientific">Seiridium cardinale</name>
    <dbReference type="NCBI Taxonomy" id="138064"/>
    <lineage>
        <taxon>Eukaryota</taxon>
        <taxon>Fungi</taxon>
        <taxon>Dikarya</taxon>
        <taxon>Ascomycota</taxon>
        <taxon>Pezizomycotina</taxon>
        <taxon>Sordariomycetes</taxon>
        <taxon>Xylariomycetidae</taxon>
        <taxon>Amphisphaeriales</taxon>
        <taxon>Sporocadaceae</taxon>
        <taxon>Seiridium</taxon>
    </lineage>
</organism>
<feature type="compositionally biased region" description="Polar residues" evidence="1">
    <location>
        <begin position="74"/>
        <end position="87"/>
    </location>
</feature>
<reference evidence="2 3" key="1">
    <citation type="submission" date="2024-02" db="EMBL/GenBank/DDBJ databases">
        <title>First draft genome assembly of two strains of Seiridium cardinale.</title>
        <authorList>
            <person name="Emiliani G."/>
            <person name="Scali E."/>
        </authorList>
    </citation>
    <scope>NUCLEOTIDE SEQUENCE [LARGE SCALE GENOMIC DNA]</scope>
    <source>
        <strain evidence="2 3">BM-138-000479</strain>
    </source>
</reference>
<protein>
    <submittedName>
        <fullName evidence="2">Uncharacterized protein</fullName>
    </submittedName>
</protein>
<dbReference type="EMBL" id="JARVKM010000011">
    <property type="protein sequence ID" value="KAK9779321.1"/>
    <property type="molecule type" value="Genomic_DNA"/>
</dbReference>
<keyword evidence="3" id="KW-1185">Reference proteome</keyword>
<feature type="region of interest" description="Disordered" evidence="1">
    <location>
        <begin position="223"/>
        <end position="283"/>
    </location>
</feature>
<evidence type="ECO:0000313" key="2">
    <source>
        <dbReference type="EMBL" id="KAK9779321.1"/>
    </source>
</evidence>
<feature type="compositionally biased region" description="Acidic residues" evidence="1">
    <location>
        <begin position="267"/>
        <end position="277"/>
    </location>
</feature>
<feature type="compositionally biased region" description="Basic and acidic residues" evidence="1">
    <location>
        <begin position="354"/>
        <end position="365"/>
    </location>
</feature>
<dbReference type="Proteomes" id="UP001465668">
    <property type="component" value="Unassembled WGS sequence"/>
</dbReference>